<evidence type="ECO:0000313" key="3">
    <source>
        <dbReference type="Proteomes" id="UP000824633"/>
    </source>
</evidence>
<accession>A0ABN6J2N9</accession>
<reference evidence="3" key="1">
    <citation type="submission" date="2021-07" db="EMBL/GenBank/DDBJ databases">
        <title>Complete genome sequencing of a Clostridium isolate.</title>
        <authorList>
            <person name="Ueki A."/>
            <person name="Tonouchi A."/>
        </authorList>
    </citation>
    <scope>NUCLEOTIDE SEQUENCE [LARGE SCALE GENOMIC DNA]</scope>
    <source>
        <strain evidence="3">C5S11</strain>
    </source>
</reference>
<dbReference type="InterPro" id="IPR007627">
    <property type="entry name" value="RNA_pol_sigma70_r2"/>
</dbReference>
<sequence length="201" mass="23776">MNFEYIESLVTNSKNGDPFSKEKLAEEFRPLIFNISKRTFIDGYEIHDIQNQCYETLFKCITLYNLEKHRFVAYATNSIKNNMNDLIKRIKIRSATEGNDALSLHDDVEKDLPSPDISLEDFLCDKCDYDDLRLALHNLTDEEKELIDFVFYKNNTVQTYAYYKNMCYSTACQRKKVTLKKIYNHINLHYSEIEWTQKSQG</sequence>
<dbReference type="InterPro" id="IPR013324">
    <property type="entry name" value="RNA_pol_sigma_r3/r4-like"/>
</dbReference>
<organism evidence="2 3">
    <name type="scientific">Clostridium gelidum</name>
    <dbReference type="NCBI Taxonomy" id="704125"/>
    <lineage>
        <taxon>Bacteria</taxon>
        <taxon>Bacillati</taxon>
        <taxon>Bacillota</taxon>
        <taxon>Clostridia</taxon>
        <taxon>Eubacteriales</taxon>
        <taxon>Clostridiaceae</taxon>
        <taxon>Clostridium</taxon>
    </lineage>
</organism>
<protein>
    <submittedName>
        <fullName evidence="2">RNA polymerase sigma factor</fullName>
    </submittedName>
</protein>
<dbReference type="InterPro" id="IPR014284">
    <property type="entry name" value="RNA_pol_sigma-70_dom"/>
</dbReference>
<gene>
    <name evidence="2" type="ORF">psyc5s11_33330</name>
</gene>
<dbReference type="NCBIfam" id="TIGR02937">
    <property type="entry name" value="sigma70-ECF"/>
    <property type="match status" value="1"/>
</dbReference>
<evidence type="ECO:0000313" key="2">
    <source>
        <dbReference type="EMBL" id="BCZ47266.1"/>
    </source>
</evidence>
<dbReference type="Proteomes" id="UP000824633">
    <property type="component" value="Chromosome"/>
</dbReference>
<dbReference type="SUPFAM" id="SSF88946">
    <property type="entry name" value="Sigma2 domain of RNA polymerase sigma factors"/>
    <property type="match status" value="1"/>
</dbReference>
<dbReference type="Gene3D" id="1.10.1740.10">
    <property type="match status" value="1"/>
</dbReference>
<feature type="domain" description="RNA polymerase sigma-70 region 2" evidence="1">
    <location>
        <begin position="24"/>
        <end position="89"/>
    </location>
</feature>
<dbReference type="EMBL" id="AP024849">
    <property type="protein sequence ID" value="BCZ47266.1"/>
    <property type="molecule type" value="Genomic_DNA"/>
</dbReference>
<dbReference type="InterPro" id="IPR013325">
    <property type="entry name" value="RNA_pol_sigma_r2"/>
</dbReference>
<dbReference type="SUPFAM" id="SSF88659">
    <property type="entry name" value="Sigma3 and sigma4 domains of RNA polymerase sigma factors"/>
    <property type="match status" value="1"/>
</dbReference>
<dbReference type="RefSeq" id="WP_224033624.1">
    <property type="nucleotide sequence ID" value="NZ_AP024849.1"/>
</dbReference>
<name>A0ABN6J2N9_9CLOT</name>
<dbReference type="Pfam" id="PF04542">
    <property type="entry name" value="Sigma70_r2"/>
    <property type="match status" value="1"/>
</dbReference>
<keyword evidence="3" id="KW-1185">Reference proteome</keyword>
<evidence type="ECO:0000259" key="1">
    <source>
        <dbReference type="Pfam" id="PF04542"/>
    </source>
</evidence>
<proteinExistence type="predicted"/>